<feature type="domain" description="Exo-beta-D-glucosaminidase Ig-fold" evidence="8">
    <location>
        <begin position="759"/>
        <end position="868"/>
    </location>
</feature>
<dbReference type="AlphaFoldDB" id="A0A841JAB4"/>
<dbReference type="EMBL" id="JACHCA010000002">
    <property type="protein sequence ID" value="MBB6126546.1"/>
    <property type="molecule type" value="Genomic_DNA"/>
</dbReference>
<evidence type="ECO:0000313" key="10">
    <source>
        <dbReference type="EMBL" id="MBB6126546.1"/>
    </source>
</evidence>
<comment type="caution">
    <text evidence="10">The sequence shown here is derived from an EMBL/GenBank/DDBJ whole genome shotgun (WGS) entry which is preliminary data.</text>
</comment>
<feature type="signal peptide" evidence="4">
    <location>
        <begin position="1"/>
        <end position="19"/>
    </location>
</feature>
<dbReference type="PANTHER" id="PTHR43536">
    <property type="entry name" value="MANNOSYLGLYCOPROTEIN ENDO-BETA-MANNOSIDASE"/>
    <property type="match status" value="1"/>
</dbReference>
<evidence type="ECO:0000256" key="1">
    <source>
        <dbReference type="ARBA" id="ARBA00007401"/>
    </source>
</evidence>
<dbReference type="Proteomes" id="UP000548326">
    <property type="component" value="Unassembled WGS sequence"/>
</dbReference>
<dbReference type="InterPro" id="IPR041351">
    <property type="entry name" value="Ig_GlcNase"/>
</dbReference>
<evidence type="ECO:0000259" key="8">
    <source>
        <dbReference type="Pfam" id="PF18368"/>
    </source>
</evidence>
<dbReference type="GO" id="GO:0005975">
    <property type="term" value="P:carbohydrate metabolic process"/>
    <property type="evidence" value="ECO:0007669"/>
    <property type="project" value="InterPro"/>
</dbReference>
<evidence type="ECO:0000259" key="6">
    <source>
        <dbReference type="Pfam" id="PF02836"/>
    </source>
</evidence>
<evidence type="ECO:0000259" key="9">
    <source>
        <dbReference type="Pfam" id="PF22666"/>
    </source>
</evidence>
<dbReference type="SUPFAM" id="SSF49303">
    <property type="entry name" value="beta-Galactosidase/glucuronidase domain"/>
    <property type="match status" value="3"/>
</dbReference>
<evidence type="ECO:0000256" key="3">
    <source>
        <dbReference type="ARBA" id="ARBA00023295"/>
    </source>
</evidence>
<dbReference type="InterPro" id="IPR041447">
    <property type="entry name" value="Mannosidase_ig"/>
</dbReference>
<dbReference type="SUPFAM" id="SSF51445">
    <property type="entry name" value="(Trans)glycosidases"/>
    <property type="match status" value="1"/>
</dbReference>
<dbReference type="SUPFAM" id="SSF49785">
    <property type="entry name" value="Galactose-binding domain-like"/>
    <property type="match status" value="1"/>
</dbReference>
<dbReference type="InterPro" id="IPR054593">
    <property type="entry name" value="Beta-mannosidase-like_N2"/>
</dbReference>
<feature type="chain" id="PRO_5032484477" evidence="4">
    <location>
        <begin position="20"/>
        <end position="888"/>
    </location>
</feature>
<dbReference type="Pfam" id="PF17786">
    <property type="entry name" value="Mannosidase_ig"/>
    <property type="match status" value="1"/>
</dbReference>
<dbReference type="Pfam" id="PF18368">
    <property type="entry name" value="Ig_GlcNase"/>
    <property type="match status" value="1"/>
</dbReference>
<gene>
    <name evidence="10" type="ORF">HDF22_000651</name>
</gene>
<evidence type="ECO:0000313" key="11">
    <source>
        <dbReference type="Proteomes" id="UP000548326"/>
    </source>
</evidence>
<dbReference type="Gene3D" id="2.60.120.260">
    <property type="entry name" value="Galactose-binding domain-like"/>
    <property type="match status" value="1"/>
</dbReference>
<feature type="domain" description="Glycoside hydrolase family 2 catalytic" evidence="6">
    <location>
        <begin position="340"/>
        <end position="450"/>
    </location>
</feature>
<accession>A0A841JAB4</accession>
<name>A0A841JAB4_9SPHI</name>
<dbReference type="InterPro" id="IPR008979">
    <property type="entry name" value="Galactose-bd-like_sf"/>
</dbReference>
<keyword evidence="4" id="KW-0732">Signal</keyword>
<dbReference type="InterPro" id="IPR006103">
    <property type="entry name" value="Glyco_hydro_2_cat"/>
</dbReference>
<evidence type="ECO:0000259" key="7">
    <source>
        <dbReference type="Pfam" id="PF17786"/>
    </source>
</evidence>
<evidence type="ECO:0000256" key="2">
    <source>
        <dbReference type="ARBA" id="ARBA00022801"/>
    </source>
</evidence>
<keyword evidence="2 10" id="KW-0378">Hydrolase</keyword>
<dbReference type="Pfam" id="PF00703">
    <property type="entry name" value="Glyco_hydro_2"/>
    <property type="match status" value="1"/>
</dbReference>
<feature type="domain" description="Mannosidase Ig/CBM-like" evidence="7">
    <location>
        <begin position="666"/>
        <end position="746"/>
    </location>
</feature>
<dbReference type="Pfam" id="PF22666">
    <property type="entry name" value="Glyco_hydro_2_N2"/>
    <property type="match status" value="1"/>
</dbReference>
<protein>
    <submittedName>
        <fullName evidence="10">Exo-1,4-beta-D-glucosaminidase</fullName>
        <ecNumber evidence="10">3.2.1.165</ecNumber>
    </submittedName>
</protein>
<dbReference type="RefSeq" id="WP_183585640.1">
    <property type="nucleotide sequence ID" value="NZ_JACHCA010000002.1"/>
</dbReference>
<feature type="domain" description="Beta-mannosidase-like galactose-binding" evidence="9">
    <location>
        <begin position="52"/>
        <end position="179"/>
    </location>
</feature>
<evidence type="ECO:0000256" key="4">
    <source>
        <dbReference type="SAM" id="SignalP"/>
    </source>
</evidence>
<feature type="domain" description="Glycoside hydrolase family 2 immunoglobulin-like beta-sandwich" evidence="5">
    <location>
        <begin position="223"/>
        <end position="328"/>
    </location>
</feature>
<reference evidence="10 11" key="1">
    <citation type="submission" date="2020-08" db="EMBL/GenBank/DDBJ databases">
        <title>Genomic Encyclopedia of Type Strains, Phase IV (KMG-V): Genome sequencing to study the core and pangenomes of soil and plant-associated prokaryotes.</title>
        <authorList>
            <person name="Whitman W."/>
        </authorList>
    </citation>
    <scope>NUCLEOTIDE SEQUENCE [LARGE SCALE GENOMIC DNA]</scope>
    <source>
        <strain evidence="10 11">MP601</strain>
    </source>
</reference>
<dbReference type="Gene3D" id="3.20.20.80">
    <property type="entry name" value="Glycosidases"/>
    <property type="match status" value="1"/>
</dbReference>
<dbReference type="EC" id="3.2.1.165" evidence="10"/>
<organism evidence="10 11">
    <name type="scientific">Mucilaginibacter lappiensis</name>
    <dbReference type="NCBI Taxonomy" id="354630"/>
    <lineage>
        <taxon>Bacteria</taxon>
        <taxon>Pseudomonadati</taxon>
        <taxon>Bacteroidota</taxon>
        <taxon>Sphingobacteriia</taxon>
        <taxon>Sphingobacteriales</taxon>
        <taxon>Sphingobacteriaceae</taxon>
        <taxon>Mucilaginibacter</taxon>
    </lineage>
</organism>
<proteinExistence type="inferred from homology"/>
<dbReference type="InterPro" id="IPR036156">
    <property type="entry name" value="Beta-gal/glucu_dom_sf"/>
</dbReference>
<dbReference type="PANTHER" id="PTHR43536:SF1">
    <property type="entry name" value="MANNOSYLGLYCOPROTEIN ENDO-BETA-MANNOSIDASE"/>
    <property type="match status" value="1"/>
</dbReference>
<keyword evidence="3 10" id="KW-0326">Glycosidase</keyword>
<dbReference type="GO" id="GO:0052761">
    <property type="term" value="F:exo-1,4-beta-D-glucosaminidase activity"/>
    <property type="evidence" value="ECO:0007669"/>
    <property type="project" value="UniProtKB-EC"/>
</dbReference>
<dbReference type="InterPro" id="IPR043534">
    <property type="entry name" value="EBDG/EBM"/>
</dbReference>
<dbReference type="InterPro" id="IPR017853">
    <property type="entry name" value="GH"/>
</dbReference>
<dbReference type="Gene3D" id="2.60.40.10">
    <property type="entry name" value="Immunoglobulins"/>
    <property type="match status" value="3"/>
</dbReference>
<sequence length="888" mass="100614">MKKLILTLILPLCFQQAFSQARQENFQLMLKDDWKMQSAVTDAASADKISKENYDTQSWYKVSVPTTIIAGLLANKVYDFDPFMGRNLKKLSDPKLDKPWWFRREFTLPAAENGKNVILRLHGINYKANIWLNGVKIADSTQTKGPFRIIQLDVTKHINYTGNNVLALQITRPFTPNKSKGDLAIDYADWIPYPPDYNGGIVNNVEIKTYDKVGVQYPLVTTRFDLPSLAVAHLYVDAQVTNYTNTAQDAVIKGQINSEVSFEQKVHLLPHESKNVDFSPEVYKQLNIKNPRIWWPWQYGKAELNRVELSAEVGGKVSNTLWEKFGIRQIDSKLIDNESREFIVNGKPILIRGAAWSPDIFQRRSPERQEQEVKLVRDMNMNIIRSEGKMEDDNFYDLCDQYGMLVMTGWMCCGVWQHPEHWNAAERKVAMASDSSVMYWLRNKASLMVWLNGSDMPPTDTSVERDYLKIEKTLKWPNPLLSTANETKSKVSGYSGVKMAGPYEWVPPIYWETDATHKFGGTWSFATEISPGPSIPPYESLIKFIPKDSLSTSSPAWLYHCGTGSFGTTKVFDKALANRYGESTSIKNYIAKAQAQNYEAHRAMMEAYGFKKYNTATGVVQWMLANPWPGLIWHTYDYYLYPAGTYFGMKKSMEPLHVMYSYKSNEVAVINSYLKKFGDLQVKATVYNIDGSVKYTKTAPVTIEADASKVVFALPAITGLSPAYFVRLQLTDSRGKVESINWYWLSQKAEVLNWKKSNWYTTPESAYADYTALQQIPKTALKLSHAQEVIKGDSTTHAVTITNTGKSVAFFVHLRALKGKDGDDILPVIFSDNYISLAPGETRVIKCNYSSKDAAGTTPYFLTSAWNIDVVKSKSDQQAGFEEGLPAN</sequence>
<comment type="similarity">
    <text evidence="1">Belongs to the glycosyl hydrolase 2 family.</text>
</comment>
<dbReference type="InterPro" id="IPR006102">
    <property type="entry name" value="Ig-like_GH2"/>
</dbReference>
<dbReference type="Pfam" id="PF02836">
    <property type="entry name" value="Glyco_hydro_2_C"/>
    <property type="match status" value="1"/>
</dbReference>
<dbReference type="InterPro" id="IPR013783">
    <property type="entry name" value="Ig-like_fold"/>
</dbReference>
<evidence type="ECO:0000259" key="5">
    <source>
        <dbReference type="Pfam" id="PF00703"/>
    </source>
</evidence>